<dbReference type="PANTHER" id="PTHR44167:SF30">
    <property type="entry name" value="PHOSPHORYLASE KINASE"/>
    <property type="match status" value="1"/>
</dbReference>
<dbReference type="PANTHER" id="PTHR44167">
    <property type="entry name" value="OVARIAN-SPECIFIC SERINE/THREONINE-PROTEIN KINASE LOK-RELATED"/>
    <property type="match status" value="1"/>
</dbReference>
<feature type="non-terminal residue" evidence="2">
    <location>
        <position position="265"/>
    </location>
</feature>
<evidence type="ECO:0000259" key="1">
    <source>
        <dbReference type="PROSITE" id="PS50011"/>
    </source>
</evidence>
<dbReference type="PROSITE" id="PS50011">
    <property type="entry name" value="PROTEIN_KINASE_DOM"/>
    <property type="match status" value="1"/>
</dbReference>
<dbReference type="InterPro" id="IPR011009">
    <property type="entry name" value="Kinase-like_dom_sf"/>
</dbReference>
<evidence type="ECO:0000313" key="3">
    <source>
        <dbReference type="Proteomes" id="UP000626109"/>
    </source>
</evidence>
<feature type="non-terminal residue" evidence="2">
    <location>
        <position position="1"/>
    </location>
</feature>
<dbReference type="InterPro" id="IPR008271">
    <property type="entry name" value="Ser/Thr_kinase_AS"/>
</dbReference>
<dbReference type="GO" id="GO:0005634">
    <property type="term" value="C:nucleus"/>
    <property type="evidence" value="ECO:0007669"/>
    <property type="project" value="TreeGrafter"/>
</dbReference>
<proteinExistence type="predicted"/>
<dbReference type="GO" id="GO:0044773">
    <property type="term" value="P:mitotic DNA damage checkpoint signaling"/>
    <property type="evidence" value="ECO:0007669"/>
    <property type="project" value="TreeGrafter"/>
</dbReference>
<dbReference type="GO" id="GO:0005524">
    <property type="term" value="F:ATP binding"/>
    <property type="evidence" value="ECO:0007669"/>
    <property type="project" value="InterPro"/>
</dbReference>
<sequence length="265" mass="30434">VAIIFERFDFDGIGTLNKRQCTRMFRSMLKQRRKELGGRSQEVEVSFTTVEEKGYTVDKELGRGGQGVMYLASKRESSHPYCIKFFPKADQNDDDLEDIINEFALMKKLKNEHVPQTYDVFQDSSFYYLVNEPYFGGDFTKLATRAHDQGISMSEAWWRHLFWQCLDGLRYLHSNAIMHCDVKEGNVMLAEGDSYESPRVVLIDFGLCESFSATTNGASGTPGYIPPETWETEWWYPRGDVFSMGIMFFQLMVGQVPTDDNSVMG</sequence>
<dbReference type="CDD" id="cd00180">
    <property type="entry name" value="PKc"/>
    <property type="match status" value="1"/>
</dbReference>
<name>A0A813IPU1_POLGL</name>
<dbReference type="GO" id="GO:0004674">
    <property type="term" value="F:protein serine/threonine kinase activity"/>
    <property type="evidence" value="ECO:0007669"/>
    <property type="project" value="TreeGrafter"/>
</dbReference>
<accession>A0A813IPU1</accession>
<organism evidence="2 3">
    <name type="scientific">Polarella glacialis</name>
    <name type="common">Dinoflagellate</name>
    <dbReference type="NCBI Taxonomy" id="89957"/>
    <lineage>
        <taxon>Eukaryota</taxon>
        <taxon>Sar</taxon>
        <taxon>Alveolata</taxon>
        <taxon>Dinophyceae</taxon>
        <taxon>Suessiales</taxon>
        <taxon>Suessiaceae</taxon>
        <taxon>Polarella</taxon>
    </lineage>
</organism>
<feature type="domain" description="Protein kinase" evidence="1">
    <location>
        <begin position="55"/>
        <end position="265"/>
    </location>
</feature>
<dbReference type="AlphaFoldDB" id="A0A813IPU1"/>
<dbReference type="Pfam" id="PF00069">
    <property type="entry name" value="Pkinase"/>
    <property type="match status" value="1"/>
</dbReference>
<dbReference type="Proteomes" id="UP000626109">
    <property type="component" value="Unassembled WGS sequence"/>
</dbReference>
<protein>
    <recommendedName>
        <fullName evidence="1">Protein kinase domain-containing protein</fullName>
    </recommendedName>
</protein>
<gene>
    <name evidence="2" type="ORF">PGLA2088_LOCUS10517</name>
</gene>
<evidence type="ECO:0000313" key="2">
    <source>
        <dbReference type="EMBL" id="CAE8653644.1"/>
    </source>
</evidence>
<dbReference type="SMART" id="SM00220">
    <property type="entry name" value="S_TKc"/>
    <property type="match status" value="1"/>
</dbReference>
<comment type="caution">
    <text evidence="2">The sequence shown here is derived from an EMBL/GenBank/DDBJ whole genome shotgun (WGS) entry which is preliminary data.</text>
</comment>
<dbReference type="Gene3D" id="1.10.510.10">
    <property type="entry name" value="Transferase(Phosphotransferase) domain 1"/>
    <property type="match status" value="1"/>
</dbReference>
<dbReference type="InterPro" id="IPR000719">
    <property type="entry name" value="Prot_kinase_dom"/>
</dbReference>
<dbReference type="SUPFAM" id="SSF56112">
    <property type="entry name" value="Protein kinase-like (PK-like)"/>
    <property type="match status" value="1"/>
</dbReference>
<dbReference type="EMBL" id="CAJNNW010011817">
    <property type="protein sequence ID" value="CAE8653644.1"/>
    <property type="molecule type" value="Genomic_DNA"/>
</dbReference>
<reference evidence="2" key="1">
    <citation type="submission" date="2021-02" db="EMBL/GenBank/DDBJ databases">
        <authorList>
            <person name="Dougan E. K."/>
            <person name="Rhodes N."/>
            <person name="Thang M."/>
            <person name="Chan C."/>
        </authorList>
    </citation>
    <scope>NUCLEOTIDE SEQUENCE</scope>
</reference>
<dbReference type="PROSITE" id="PS00108">
    <property type="entry name" value="PROTEIN_KINASE_ST"/>
    <property type="match status" value="1"/>
</dbReference>